<dbReference type="PROSITE" id="PS50014">
    <property type="entry name" value="BROMODOMAIN_2"/>
    <property type="match status" value="1"/>
</dbReference>
<evidence type="ECO:0000256" key="2">
    <source>
        <dbReference type="PROSITE-ProRule" id="PRU00035"/>
    </source>
</evidence>
<feature type="compositionally biased region" description="Polar residues" evidence="4">
    <location>
        <begin position="463"/>
        <end position="473"/>
    </location>
</feature>
<dbReference type="Pfam" id="PF00439">
    <property type="entry name" value="Bromodomain"/>
    <property type="match status" value="1"/>
</dbReference>
<reference evidence="6 7" key="1">
    <citation type="journal article" date="2020" name="Nat. Commun.">
        <title>Genome of Tripterygium wilfordii and identification of cytochrome P450 involved in triptolide biosynthesis.</title>
        <authorList>
            <person name="Tu L."/>
            <person name="Su P."/>
            <person name="Zhang Z."/>
            <person name="Gao L."/>
            <person name="Wang J."/>
            <person name="Hu T."/>
            <person name="Zhou J."/>
            <person name="Zhang Y."/>
            <person name="Zhao Y."/>
            <person name="Liu Y."/>
            <person name="Song Y."/>
            <person name="Tong Y."/>
            <person name="Lu Y."/>
            <person name="Yang J."/>
            <person name="Xu C."/>
            <person name="Jia M."/>
            <person name="Peters R.J."/>
            <person name="Huang L."/>
            <person name="Gao W."/>
        </authorList>
    </citation>
    <scope>NUCLEOTIDE SEQUENCE [LARGE SCALE GENOMIC DNA]</scope>
    <source>
        <strain evidence="7">cv. XIE 37</strain>
        <tissue evidence="6">Leaf</tissue>
    </source>
</reference>
<dbReference type="InterPro" id="IPR001005">
    <property type="entry name" value="SANT/Myb"/>
</dbReference>
<feature type="compositionally biased region" description="Basic and acidic residues" evidence="4">
    <location>
        <begin position="216"/>
        <end position="232"/>
    </location>
</feature>
<organism evidence="6 7">
    <name type="scientific">Tripterygium wilfordii</name>
    <name type="common">Thunder God vine</name>
    <dbReference type="NCBI Taxonomy" id="458696"/>
    <lineage>
        <taxon>Eukaryota</taxon>
        <taxon>Viridiplantae</taxon>
        <taxon>Streptophyta</taxon>
        <taxon>Embryophyta</taxon>
        <taxon>Tracheophyta</taxon>
        <taxon>Spermatophyta</taxon>
        <taxon>Magnoliopsida</taxon>
        <taxon>eudicotyledons</taxon>
        <taxon>Gunneridae</taxon>
        <taxon>Pentapetalae</taxon>
        <taxon>rosids</taxon>
        <taxon>fabids</taxon>
        <taxon>Celastrales</taxon>
        <taxon>Celastraceae</taxon>
        <taxon>Tripterygium</taxon>
    </lineage>
</organism>
<dbReference type="Gene3D" id="1.20.920.10">
    <property type="entry name" value="Bromodomain-like"/>
    <property type="match status" value="1"/>
</dbReference>
<evidence type="ECO:0000313" key="6">
    <source>
        <dbReference type="EMBL" id="KAF5728939.1"/>
    </source>
</evidence>
<dbReference type="CDD" id="cd04369">
    <property type="entry name" value="Bromodomain"/>
    <property type="match status" value="1"/>
</dbReference>
<comment type="caution">
    <text evidence="6">The sequence shown here is derived from an EMBL/GenBank/DDBJ whole genome shotgun (WGS) entry which is preliminary data.</text>
</comment>
<dbReference type="PANTHER" id="PTHR37888:SF4">
    <property type="entry name" value="OS07G0565300 PROTEIN"/>
    <property type="match status" value="1"/>
</dbReference>
<proteinExistence type="predicted"/>
<dbReference type="Proteomes" id="UP000593562">
    <property type="component" value="Unassembled WGS sequence"/>
</dbReference>
<dbReference type="OrthoDB" id="1742084at2759"/>
<sequence>MGAEVIKRWDTWEELLLGGAVLRHGTQDWDVVAAELRSRTVCPYTFTPEVCKAKYEGLQRRFSGRKSWFEELRKQRMAELREALEQSDDSIGSLETKLKSLEAEKGYNHKVDYDSSQTISLVLFQKSDGVESTSREASRDELSVGSFTQDTRTNLSHKCQIPAVVSPEDSETNLESSQFSKQGKVSSIGKLAENVGSVQVGGTVRKKRGRRKRKDCSKEVKEGSVGENEHLVSADVATESRCKQNSTGHFGLNTGSSSAQNAGSSSIDQKLGSGKDSFHDLVGLFNSIAESKGASTFHHRLDGQKRRRYKIMIRRHMDLDTIKSRIASQSIFSRKELFRDLLLVANNALVFYSKNTRGYKSALLLRELVRKTMQQQLGNYCCKAAAIVPLSFGPSMLNAPVKPRSSRPAKRTSKMPGKFSNANNVVTKASNAGKKLTLASSLQPENSDNYQSALPASKRRKSASQQPLDSPNPTAKWRKK</sequence>
<accession>A0A7J7C450</accession>
<feature type="coiled-coil region" evidence="3">
    <location>
        <begin position="77"/>
        <end position="104"/>
    </location>
</feature>
<feature type="compositionally biased region" description="Basic residues" evidence="4">
    <location>
        <begin position="404"/>
        <end position="413"/>
    </location>
</feature>
<feature type="compositionally biased region" description="Low complexity" evidence="4">
    <location>
        <begin position="255"/>
        <end position="266"/>
    </location>
</feature>
<name>A0A7J7C450_TRIWF</name>
<protein>
    <submittedName>
        <fullName evidence="6">Putative Bromodomain 4</fullName>
    </submittedName>
</protein>
<feature type="domain" description="Bromo" evidence="5">
    <location>
        <begin position="289"/>
        <end position="359"/>
    </location>
</feature>
<feature type="compositionally biased region" description="Basic residues" evidence="4">
    <location>
        <begin position="204"/>
        <end position="215"/>
    </location>
</feature>
<dbReference type="CDD" id="cd00167">
    <property type="entry name" value="SANT"/>
    <property type="match status" value="1"/>
</dbReference>
<evidence type="ECO:0000313" key="7">
    <source>
        <dbReference type="Proteomes" id="UP000593562"/>
    </source>
</evidence>
<evidence type="ECO:0000256" key="4">
    <source>
        <dbReference type="SAM" id="MobiDB-lite"/>
    </source>
</evidence>
<dbReference type="InParanoid" id="A0A7J7C450"/>
<dbReference type="EMBL" id="JAAARO010000021">
    <property type="protein sequence ID" value="KAF5728939.1"/>
    <property type="molecule type" value="Genomic_DNA"/>
</dbReference>
<dbReference type="SMART" id="SM00297">
    <property type="entry name" value="BROMO"/>
    <property type="match status" value="1"/>
</dbReference>
<dbReference type="AlphaFoldDB" id="A0A7J7C450"/>
<keyword evidence="3" id="KW-0175">Coiled coil</keyword>
<feature type="compositionally biased region" description="Polar residues" evidence="4">
    <location>
        <begin position="420"/>
        <end position="430"/>
    </location>
</feature>
<dbReference type="SUPFAM" id="SSF47370">
    <property type="entry name" value="Bromodomain"/>
    <property type="match status" value="1"/>
</dbReference>
<dbReference type="InterPro" id="IPR001487">
    <property type="entry name" value="Bromodomain"/>
</dbReference>
<evidence type="ECO:0000256" key="3">
    <source>
        <dbReference type="SAM" id="Coils"/>
    </source>
</evidence>
<feature type="region of interest" description="Disordered" evidence="4">
    <location>
        <begin position="397"/>
        <end position="480"/>
    </location>
</feature>
<feature type="compositionally biased region" description="Polar residues" evidence="4">
    <location>
        <begin position="438"/>
        <end position="454"/>
    </location>
</feature>
<dbReference type="PANTHER" id="PTHR37888">
    <property type="entry name" value="DNA-BINDING BROMODOMAIN-CONTAINING PROTEIN"/>
    <property type="match status" value="1"/>
</dbReference>
<gene>
    <name evidence="6" type="ORF">HS088_TW21G01094</name>
</gene>
<dbReference type="InterPro" id="IPR036427">
    <property type="entry name" value="Bromodomain-like_sf"/>
</dbReference>
<keyword evidence="1 2" id="KW-0103">Bromodomain</keyword>
<feature type="region of interest" description="Disordered" evidence="4">
    <location>
        <begin position="247"/>
        <end position="270"/>
    </location>
</feature>
<keyword evidence="7" id="KW-1185">Reference proteome</keyword>
<feature type="region of interest" description="Disordered" evidence="4">
    <location>
        <begin position="200"/>
        <end position="232"/>
    </location>
</feature>
<evidence type="ECO:0000259" key="5">
    <source>
        <dbReference type="PROSITE" id="PS50014"/>
    </source>
</evidence>
<evidence type="ECO:0000256" key="1">
    <source>
        <dbReference type="ARBA" id="ARBA00023117"/>
    </source>
</evidence>
<dbReference type="FunCoup" id="A0A7J7C450">
    <property type="interactions" value="48"/>
</dbReference>